<evidence type="ECO:0000313" key="2">
    <source>
        <dbReference type="EMBL" id="KAJ1212968.1"/>
    </source>
</evidence>
<dbReference type="PANTHER" id="PTHR31294">
    <property type="match status" value="1"/>
</dbReference>
<proteinExistence type="predicted"/>
<comment type="caution">
    <text evidence="2">The sequence shown here is derived from an EMBL/GenBank/DDBJ whole genome shotgun (WGS) entry which is preliminary data.</text>
</comment>
<dbReference type="AlphaFoldDB" id="A0AAV7WI28"/>
<dbReference type="Proteomes" id="UP001066276">
    <property type="component" value="Chromosome 1_1"/>
</dbReference>
<keyword evidence="3" id="KW-1185">Reference proteome</keyword>
<reference evidence="2" key="1">
    <citation type="journal article" date="2022" name="bioRxiv">
        <title>Sequencing and chromosome-scale assembly of the giantPleurodeles waltlgenome.</title>
        <authorList>
            <person name="Brown T."/>
            <person name="Elewa A."/>
            <person name="Iarovenko S."/>
            <person name="Subramanian E."/>
            <person name="Araus A.J."/>
            <person name="Petzold A."/>
            <person name="Susuki M."/>
            <person name="Suzuki K.-i.T."/>
            <person name="Hayashi T."/>
            <person name="Toyoda A."/>
            <person name="Oliveira C."/>
            <person name="Osipova E."/>
            <person name="Leigh N.D."/>
            <person name="Simon A."/>
            <person name="Yun M.H."/>
        </authorList>
    </citation>
    <scope>NUCLEOTIDE SEQUENCE</scope>
    <source>
        <strain evidence="2">20211129_DDA</strain>
        <tissue evidence="2">Liver</tissue>
    </source>
</reference>
<gene>
    <name evidence="2" type="ORF">NDU88_000607</name>
</gene>
<organism evidence="2 3">
    <name type="scientific">Pleurodeles waltl</name>
    <name type="common">Iberian ribbed newt</name>
    <dbReference type="NCBI Taxonomy" id="8319"/>
    <lineage>
        <taxon>Eukaryota</taxon>
        <taxon>Metazoa</taxon>
        <taxon>Chordata</taxon>
        <taxon>Craniata</taxon>
        <taxon>Vertebrata</taxon>
        <taxon>Euteleostomi</taxon>
        <taxon>Amphibia</taxon>
        <taxon>Batrachia</taxon>
        <taxon>Caudata</taxon>
        <taxon>Salamandroidea</taxon>
        <taxon>Salamandridae</taxon>
        <taxon>Pleurodelinae</taxon>
        <taxon>Pleurodeles</taxon>
    </lineage>
</organism>
<feature type="region of interest" description="Disordered" evidence="1">
    <location>
        <begin position="1"/>
        <end position="98"/>
    </location>
</feature>
<protein>
    <submittedName>
        <fullName evidence="2">Uncharacterized protein</fullName>
    </submittedName>
</protein>
<evidence type="ECO:0000256" key="1">
    <source>
        <dbReference type="SAM" id="MobiDB-lite"/>
    </source>
</evidence>
<dbReference type="EMBL" id="JANPWB010000001">
    <property type="protein sequence ID" value="KAJ1212968.1"/>
    <property type="molecule type" value="Genomic_DNA"/>
</dbReference>
<evidence type="ECO:0000313" key="3">
    <source>
        <dbReference type="Proteomes" id="UP001066276"/>
    </source>
</evidence>
<feature type="compositionally biased region" description="Polar residues" evidence="1">
    <location>
        <begin position="20"/>
        <end position="37"/>
    </location>
</feature>
<feature type="compositionally biased region" description="Low complexity" evidence="1">
    <location>
        <begin position="1"/>
        <end position="13"/>
    </location>
</feature>
<accession>A0AAV7WI28</accession>
<name>A0AAV7WI28_PLEWA</name>
<dbReference type="PANTHER" id="PTHR31294:SF8">
    <property type="entry name" value="KERATIN-ASSOCIATED PROTEIN 21-1-RELATED"/>
    <property type="match status" value="1"/>
</dbReference>
<sequence>MDTGVDTGMDTGTEPGSPPGMNTGTEPGSPPDMNTGTEPGMDTGTEPGSPPGMDTGTEPGSPPGVDTSMETGTEPGIDTGMDTGTEPGMDTGMDTGTEPGMDTGMDTGTEPGIGTGVDTGTEPDMDTGTEPGMDTGVDTGTEPGSPPGMDTGVDTSMDTGTEPGIDTGMDTGTEPGMDTGTEPSVDTGTEPGVDTGMDTGTEPGVDTGVDTGTEPGVDTGVDTGTEPGVDTGMDTGTEPGMDTGTPPCRETGLHKAVRKAAFSWMNVQFNIHSVALYPTPRCAGDGSGWVEGQPLIDRGQLKDGGRINGQTDAQTEELLAERIRQSRDIRGLTVPGSKEKGEVKCSLYMDDVSVFCADGRSIKEQQKTSIEFGKASEAKVNSAKSETLLLGHWTPARDPLPFPIKQDFLKILGVWFSGEGAAEKSWEERLAKTKQKLGLWSLRKLTIEGKSFVLWNETLPVLQYVTQVWPVQPRTAKAITRMIYYFIWNSKMDRVKTEVMFKTHDKGGKEVPDITTILRGIFVSHCVRNTLRSEDKSHDGFLIARFFLLPTWR</sequence>
<feature type="region of interest" description="Disordered" evidence="1">
    <location>
        <begin position="168"/>
        <end position="248"/>
    </location>
</feature>